<dbReference type="InterPro" id="IPR037138">
    <property type="entry name" value="His_deacetylse_dom_sf"/>
</dbReference>
<dbReference type="GO" id="GO:0000118">
    <property type="term" value="C:histone deacetylase complex"/>
    <property type="evidence" value="ECO:0007669"/>
    <property type="project" value="UniProtKB-ARBA"/>
</dbReference>
<evidence type="ECO:0000313" key="16">
    <source>
        <dbReference type="EMBL" id="CAH1783532.1"/>
    </source>
</evidence>
<dbReference type="Proteomes" id="UP000749559">
    <property type="component" value="Unassembled WGS sequence"/>
</dbReference>
<dbReference type="InterPro" id="IPR044150">
    <property type="entry name" value="HDAC_classIV"/>
</dbReference>
<dbReference type="OrthoDB" id="437693at2759"/>
<feature type="region of interest" description="Disordered" evidence="14">
    <location>
        <begin position="345"/>
        <end position="366"/>
    </location>
</feature>
<evidence type="ECO:0000256" key="5">
    <source>
        <dbReference type="ARBA" id="ARBA00022801"/>
    </source>
</evidence>
<evidence type="ECO:0000256" key="7">
    <source>
        <dbReference type="ARBA" id="ARBA00023015"/>
    </source>
</evidence>
<evidence type="ECO:0000256" key="2">
    <source>
        <dbReference type="ARBA" id="ARBA00005947"/>
    </source>
</evidence>
<evidence type="ECO:0000256" key="13">
    <source>
        <dbReference type="ARBA" id="ARBA00072450"/>
    </source>
</evidence>
<feature type="compositionally biased region" description="Polar residues" evidence="14">
    <location>
        <begin position="387"/>
        <end position="397"/>
    </location>
</feature>
<evidence type="ECO:0000313" key="17">
    <source>
        <dbReference type="Proteomes" id="UP000749559"/>
    </source>
</evidence>
<dbReference type="InterPro" id="IPR000286">
    <property type="entry name" value="HDACs"/>
</dbReference>
<keyword evidence="5" id="KW-0378">Hydrolase</keyword>
<feature type="domain" description="Histone deacetylase" evidence="15">
    <location>
        <begin position="39"/>
        <end position="331"/>
    </location>
</feature>
<dbReference type="CDD" id="cd09993">
    <property type="entry name" value="HDAC_classIV"/>
    <property type="match status" value="1"/>
</dbReference>
<keyword evidence="17" id="KW-1185">Reference proteome</keyword>
<dbReference type="PANTHER" id="PTHR10625:SF23">
    <property type="entry name" value="HISTONE DEACETYLASE 11"/>
    <property type="match status" value="1"/>
</dbReference>
<dbReference type="SUPFAM" id="SSF52768">
    <property type="entry name" value="Arginase/deacetylase"/>
    <property type="match status" value="1"/>
</dbReference>
<comment type="subcellular location">
    <subcellularLocation>
        <location evidence="1">Nucleus</location>
    </subcellularLocation>
</comment>
<evidence type="ECO:0000256" key="3">
    <source>
        <dbReference type="ARBA" id="ARBA00012111"/>
    </source>
</evidence>
<dbReference type="GO" id="GO:0141221">
    <property type="term" value="F:histone deacetylase activity, hydrolytic mechanism"/>
    <property type="evidence" value="ECO:0007669"/>
    <property type="project" value="UniProtKB-EC"/>
</dbReference>
<keyword evidence="9" id="KW-0539">Nucleus</keyword>
<dbReference type="GO" id="GO:0040029">
    <property type="term" value="P:epigenetic regulation of gene expression"/>
    <property type="evidence" value="ECO:0007669"/>
    <property type="project" value="TreeGrafter"/>
</dbReference>
<evidence type="ECO:0000256" key="12">
    <source>
        <dbReference type="ARBA" id="ARBA00065154"/>
    </source>
</evidence>
<dbReference type="PANTHER" id="PTHR10625">
    <property type="entry name" value="HISTONE DEACETYLASE HDAC1-RELATED"/>
    <property type="match status" value="1"/>
</dbReference>
<dbReference type="Pfam" id="PF00850">
    <property type="entry name" value="Hist_deacetyl"/>
    <property type="match status" value="1"/>
</dbReference>
<evidence type="ECO:0000256" key="14">
    <source>
        <dbReference type="SAM" id="MobiDB-lite"/>
    </source>
</evidence>
<dbReference type="InterPro" id="IPR023801">
    <property type="entry name" value="His_deacetylse_dom"/>
</dbReference>
<accession>A0A8J1T8X6</accession>
<evidence type="ECO:0000256" key="4">
    <source>
        <dbReference type="ARBA" id="ARBA00022491"/>
    </source>
</evidence>
<proteinExistence type="inferred from homology"/>
<comment type="function">
    <text evidence="11">Responsible for the deacetylation of lysine residues on the N-terminal part of the core histones (H2A, H2B, H3 and H4). Histone deacetylation gives a tag for epigenetic repression and plays an important role in transcriptional regulation, cell cycle progression and developmental events. Histone deacetylases act via the formation of large multiprotein complexes.</text>
</comment>
<dbReference type="EMBL" id="CAIIXF020000005">
    <property type="protein sequence ID" value="CAH1783532.1"/>
    <property type="molecule type" value="Genomic_DNA"/>
</dbReference>
<feature type="non-terminal residue" evidence="16">
    <location>
        <position position="412"/>
    </location>
</feature>
<keyword evidence="7" id="KW-0805">Transcription regulation</keyword>
<keyword evidence="4" id="KW-0678">Repressor</keyword>
<evidence type="ECO:0000256" key="11">
    <source>
        <dbReference type="ARBA" id="ARBA00059784"/>
    </source>
</evidence>
<dbReference type="AlphaFoldDB" id="A0A8J1T8X6"/>
<dbReference type="Gene3D" id="3.40.800.20">
    <property type="entry name" value="Histone deacetylase domain"/>
    <property type="match status" value="1"/>
</dbReference>
<dbReference type="InterPro" id="IPR023696">
    <property type="entry name" value="Ureohydrolase_dom_sf"/>
</dbReference>
<dbReference type="PRINTS" id="PR01270">
    <property type="entry name" value="HDASUPER"/>
</dbReference>
<gene>
    <name evidence="16" type="ORF">OFUS_LOCUS9868</name>
</gene>
<name>A0A8J1T8X6_OWEFU</name>
<comment type="subunit">
    <text evidence="12">Interacts with HDAC6.</text>
</comment>
<evidence type="ECO:0000256" key="1">
    <source>
        <dbReference type="ARBA" id="ARBA00004123"/>
    </source>
</evidence>
<reference evidence="16" key="1">
    <citation type="submission" date="2022-03" db="EMBL/GenBank/DDBJ databases">
        <authorList>
            <person name="Martin C."/>
        </authorList>
    </citation>
    <scope>NUCLEOTIDE SEQUENCE</scope>
</reference>
<evidence type="ECO:0000259" key="15">
    <source>
        <dbReference type="Pfam" id="PF00850"/>
    </source>
</evidence>
<evidence type="ECO:0000256" key="8">
    <source>
        <dbReference type="ARBA" id="ARBA00023163"/>
    </source>
</evidence>
<dbReference type="FunFam" id="3.40.800.20:FF:000009">
    <property type="entry name" value="Histone deacetylase 11"/>
    <property type="match status" value="1"/>
</dbReference>
<evidence type="ECO:0000256" key="10">
    <source>
        <dbReference type="ARBA" id="ARBA00048287"/>
    </source>
</evidence>
<feature type="region of interest" description="Disordered" evidence="14">
    <location>
        <begin position="387"/>
        <end position="412"/>
    </location>
</feature>
<comment type="similarity">
    <text evidence="2">Belongs to the histone deacetylase family.</text>
</comment>
<keyword evidence="6" id="KW-0156">Chromatin regulator</keyword>
<organism evidence="16 17">
    <name type="scientific">Owenia fusiformis</name>
    <name type="common">Polychaete worm</name>
    <dbReference type="NCBI Taxonomy" id="6347"/>
    <lineage>
        <taxon>Eukaryota</taxon>
        <taxon>Metazoa</taxon>
        <taxon>Spiralia</taxon>
        <taxon>Lophotrochozoa</taxon>
        <taxon>Annelida</taxon>
        <taxon>Polychaeta</taxon>
        <taxon>Sedentaria</taxon>
        <taxon>Canalipalpata</taxon>
        <taxon>Sabellida</taxon>
        <taxon>Oweniida</taxon>
        <taxon>Oweniidae</taxon>
        <taxon>Owenia</taxon>
    </lineage>
</organism>
<protein>
    <recommendedName>
        <fullName evidence="13">Histone deacetylase 11</fullName>
        <ecNumber evidence="3">3.5.1.98</ecNumber>
    </recommendedName>
</protein>
<keyword evidence="8" id="KW-0804">Transcription</keyword>
<sequence length="412" mass="45939">ATSGSQHGTQLYFTILETQWPIVYGPEYNIGFMGFEKLHPFDAGKWGRVYAFLKESGMIRDDTTVRPREASQEDLLVVHSKQYIDSLRLSSFIEGINEWSVNVASITEVPPVALLPNFIVQKKVLRPFRFQTGGTILAAKMAIDRGWAINIGGGFHHCCGDRGGGFCAYADITLAIKFLFERVPGVNRAMIVDLDAHQGNGHARDFMDDSRVFIMDVYNREIYPHDGFAKRAIKRRVELFSFVEDAEYLQLVRTHLEGSLNEFTPDIIVYNAGTDILEGDPLGCLSITAQGIIERDQIVFQKARTCGIPIMMVTSGGYQKDTARIIADSVLNLHQLGLINCEAAERCPPPDPEVRPSSLPRSQSDGGIWSRLRRNCLELTRSQTQEDMTLQVQSPVSSPGAEIQTIPEGEKV</sequence>
<dbReference type="EC" id="3.5.1.98" evidence="3"/>
<comment type="catalytic activity">
    <reaction evidence="10">
        <text>N(6)-acetyl-L-lysyl-[histone] + H2O = L-lysyl-[histone] + acetate</text>
        <dbReference type="Rhea" id="RHEA:58196"/>
        <dbReference type="Rhea" id="RHEA-COMP:9845"/>
        <dbReference type="Rhea" id="RHEA-COMP:11338"/>
        <dbReference type="ChEBI" id="CHEBI:15377"/>
        <dbReference type="ChEBI" id="CHEBI:29969"/>
        <dbReference type="ChEBI" id="CHEBI:30089"/>
        <dbReference type="ChEBI" id="CHEBI:61930"/>
        <dbReference type="EC" id="3.5.1.98"/>
    </reaction>
</comment>
<comment type="caution">
    <text evidence="16">The sequence shown here is derived from an EMBL/GenBank/DDBJ whole genome shotgun (WGS) entry which is preliminary data.</text>
</comment>
<evidence type="ECO:0000256" key="9">
    <source>
        <dbReference type="ARBA" id="ARBA00023242"/>
    </source>
</evidence>
<evidence type="ECO:0000256" key="6">
    <source>
        <dbReference type="ARBA" id="ARBA00022853"/>
    </source>
</evidence>